<evidence type="ECO:0000256" key="6">
    <source>
        <dbReference type="SAM" id="Phobius"/>
    </source>
</evidence>
<dbReference type="EC" id="3.2.1.52" evidence="3"/>
<feature type="transmembrane region" description="Helical" evidence="6">
    <location>
        <begin position="408"/>
        <end position="430"/>
    </location>
</feature>
<dbReference type="RefSeq" id="XP_041286960.1">
    <property type="nucleotide sequence ID" value="XM_041434287.1"/>
</dbReference>
<dbReference type="PANTHER" id="PTHR22600:SF26">
    <property type="entry name" value="BETA-N-ACETYLHEXOSAMINIDASE"/>
    <property type="match status" value="1"/>
</dbReference>
<keyword evidence="6" id="KW-0812">Transmembrane</keyword>
<dbReference type="InterPro" id="IPR015883">
    <property type="entry name" value="Glyco_hydro_20_cat"/>
</dbReference>
<accession>A0A9P7JNG6</accession>
<keyword evidence="9" id="KW-1185">Reference proteome</keyword>
<evidence type="ECO:0000256" key="4">
    <source>
        <dbReference type="ARBA" id="ARBA00022729"/>
    </source>
</evidence>
<dbReference type="Gene3D" id="3.20.20.80">
    <property type="entry name" value="Glycosidases"/>
    <property type="match status" value="1"/>
</dbReference>
<evidence type="ECO:0000256" key="5">
    <source>
        <dbReference type="ARBA" id="ARBA00022801"/>
    </source>
</evidence>
<evidence type="ECO:0000256" key="2">
    <source>
        <dbReference type="ARBA" id="ARBA00006285"/>
    </source>
</evidence>
<comment type="catalytic activity">
    <reaction evidence="1">
        <text>Hydrolysis of terminal non-reducing N-acetyl-D-hexosamine residues in N-acetyl-beta-D-hexosaminides.</text>
        <dbReference type="EC" id="3.2.1.52"/>
    </reaction>
</comment>
<gene>
    <name evidence="8" type="ORF">F5147DRAFT_657572</name>
</gene>
<comment type="similarity">
    <text evidence="2">Belongs to the glycosyl hydrolase 20 family.</text>
</comment>
<comment type="caution">
    <text evidence="8">The sequence shown here is derived from an EMBL/GenBank/DDBJ whole genome shotgun (WGS) entry which is preliminary data.</text>
</comment>
<feature type="domain" description="Glycoside hydrolase family 20 catalytic" evidence="7">
    <location>
        <begin position="491"/>
        <end position="577"/>
    </location>
</feature>
<keyword evidence="5" id="KW-0378">Hydrolase</keyword>
<keyword evidence="6" id="KW-0472">Membrane</keyword>
<evidence type="ECO:0000256" key="3">
    <source>
        <dbReference type="ARBA" id="ARBA00012663"/>
    </source>
</evidence>
<dbReference type="SUPFAM" id="SSF51445">
    <property type="entry name" value="(Trans)glycosidases"/>
    <property type="match status" value="1"/>
</dbReference>
<dbReference type="AlphaFoldDB" id="A0A9P7JNG6"/>
<evidence type="ECO:0000259" key="7">
    <source>
        <dbReference type="Pfam" id="PF00728"/>
    </source>
</evidence>
<evidence type="ECO:0000313" key="9">
    <source>
        <dbReference type="Proteomes" id="UP000823399"/>
    </source>
</evidence>
<dbReference type="SUPFAM" id="SSF56112">
    <property type="entry name" value="Protein kinase-like (PK-like)"/>
    <property type="match status" value="1"/>
</dbReference>
<proteinExistence type="inferred from homology"/>
<organism evidence="8 9">
    <name type="scientific">Suillus discolor</name>
    <dbReference type="NCBI Taxonomy" id="1912936"/>
    <lineage>
        <taxon>Eukaryota</taxon>
        <taxon>Fungi</taxon>
        <taxon>Dikarya</taxon>
        <taxon>Basidiomycota</taxon>
        <taxon>Agaricomycotina</taxon>
        <taxon>Agaricomycetes</taxon>
        <taxon>Agaricomycetidae</taxon>
        <taxon>Boletales</taxon>
        <taxon>Suillineae</taxon>
        <taxon>Suillaceae</taxon>
        <taxon>Suillus</taxon>
    </lineage>
</organism>
<keyword evidence="4" id="KW-0732">Signal</keyword>
<dbReference type="Gene3D" id="1.10.510.10">
    <property type="entry name" value="Transferase(Phosphotransferase) domain 1"/>
    <property type="match status" value="1"/>
</dbReference>
<dbReference type="InterPro" id="IPR025705">
    <property type="entry name" value="Beta_hexosaminidase_sua/sub"/>
</dbReference>
<dbReference type="Pfam" id="PF00728">
    <property type="entry name" value="Glyco_hydro_20"/>
    <property type="match status" value="1"/>
</dbReference>
<dbReference type="GO" id="GO:0005975">
    <property type="term" value="P:carbohydrate metabolic process"/>
    <property type="evidence" value="ECO:0007669"/>
    <property type="project" value="InterPro"/>
</dbReference>
<dbReference type="PANTHER" id="PTHR22600">
    <property type="entry name" value="BETA-HEXOSAMINIDASE"/>
    <property type="match status" value="1"/>
</dbReference>
<dbReference type="EMBL" id="JABBWM010000088">
    <property type="protein sequence ID" value="KAG2092785.1"/>
    <property type="molecule type" value="Genomic_DNA"/>
</dbReference>
<dbReference type="InterPro" id="IPR011009">
    <property type="entry name" value="Kinase-like_dom_sf"/>
</dbReference>
<dbReference type="GeneID" id="64696546"/>
<sequence>MTYDIGDQQLHQQGVATPFSSRYVLKDLSGIPRDTIAGTVPNGSGWTLHHLLGKALKIQVGRESTCRAGTGSARGSLDNHQNENICKIPAFMLTFKSWLQTSTKALAIMGVYHDHRNMPLYQHKLCDRSASHAKTALMALTDQLDSPSVLATLSVCLACKRQRHLELSIPQLCSKIPGNVTLSPTSSPQSIPHSMIQQTGLSDVWRWTWERKASIIVVRIKQKRMPTKKSQRLRAELKVWSRLTRYIVPLYGTASGFGQFVASVYPWYDNGSLSGSLESYGQTVSIINCFQLLSDIFAGLQHLHSCSAVQGDLTGVEFVGASYFTSALDGTVRFAQDYVPSTLNLTLAPGIDTLLRVEASAQAVVAISLGTELSRPRSLVAIGVLFSIAVHSILLKTFTQRMMHDVQYIMQGIDVMMVMNFAVSLLTHVGGRKDPSFSTRAMKLANFYADDYLAQQQLNSTGMTLNGALDTFAQTTRGGLIVHGKMPVVWEVVARSFRIIQAPSNHFYLDYGAGEGLGDDPIGLAYTFHLLENLTEAQYELVVGGEQILWSEQSGPQNVDPIVWPCVASSAEIFWSGKQPTGAALNVAEALPRLHDVRYRMVQCGINAIPLQPQWCALRLDACGIYA</sequence>
<evidence type="ECO:0000256" key="1">
    <source>
        <dbReference type="ARBA" id="ARBA00001231"/>
    </source>
</evidence>
<dbReference type="GO" id="GO:0030203">
    <property type="term" value="P:glycosaminoglycan metabolic process"/>
    <property type="evidence" value="ECO:0007669"/>
    <property type="project" value="TreeGrafter"/>
</dbReference>
<dbReference type="GO" id="GO:0016020">
    <property type="term" value="C:membrane"/>
    <property type="evidence" value="ECO:0007669"/>
    <property type="project" value="TreeGrafter"/>
</dbReference>
<name>A0A9P7JNG6_9AGAM</name>
<feature type="transmembrane region" description="Helical" evidence="6">
    <location>
        <begin position="378"/>
        <end position="396"/>
    </location>
</feature>
<dbReference type="InterPro" id="IPR017853">
    <property type="entry name" value="GH"/>
</dbReference>
<keyword evidence="6" id="KW-1133">Transmembrane helix</keyword>
<dbReference type="OrthoDB" id="428480at2759"/>
<dbReference type="Proteomes" id="UP000823399">
    <property type="component" value="Unassembled WGS sequence"/>
</dbReference>
<reference evidence="8" key="1">
    <citation type="journal article" date="2020" name="New Phytol.">
        <title>Comparative genomics reveals dynamic genome evolution in host specialist ectomycorrhizal fungi.</title>
        <authorList>
            <person name="Lofgren L.A."/>
            <person name="Nguyen N.H."/>
            <person name="Vilgalys R."/>
            <person name="Ruytinx J."/>
            <person name="Liao H.L."/>
            <person name="Branco S."/>
            <person name="Kuo A."/>
            <person name="LaButti K."/>
            <person name="Lipzen A."/>
            <person name="Andreopoulos W."/>
            <person name="Pangilinan J."/>
            <person name="Riley R."/>
            <person name="Hundley H."/>
            <person name="Na H."/>
            <person name="Barry K."/>
            <person name="Grigoriev I.V."/>
            <person name="Stajich J.E."/>
            <person name="Kennedy P.G."/>
        </authorList>
    </citation>
    <scope>NUCLEOTIDE SEQUENCE</scope>
    <source>
        <strain evidence="8">FC423</strain>
    </source>
</reference>
<evidence type="ECO:0000313" key="8">
    <source>
        <dbReference type="EMBL" id="KAG2092785.1"/>
    </source>
</evidence>
<protein>
    <recommendedName>
        <fullName evidence="3">beta-N-acetylhexosaminidase</fullName>
        <ecNumber evidence="3">3.2.1.52</ecNumber>
    </recommendedName>
</protein>
<dbReference type="GO" id="GO:0004563">
    <property type="term" value="F:beta-N-acetylhexosaminidase activity"/>
    <property type="evidence" value="ECO:0007669"/>
    <property type="project" value="UniProtKB-EC"/>
</dbReference>